<evidence type="ECO:0000313" key="1">
    <source>
        <dbReference type="EMBL" id="WAN68812.1"/>
    </source>
</evidence>
<organism evidence="1">
    <name type="scientific">Moorena producens (strain JHB)</name>
    <dbReference type="NCBI Taxonomy" id="1454205"/>
    <lineage>
        <taxon>Bacteria</taxon>
        <taxon>Bacillati</taxon>
        <taxon>Cyanobacteriota</taxon>
        <taxon>Cyanophyceae</taxon>
        <taxon>Coleofasciculales</taxon>
        <taxon>Coleofasciculaceae</taxon>
        <taxon>Moorena</taxon>
    </lineage>
</organism>
<accession>A0A9Q9SSF6</accession>
<reference evidence="1" key="1">
    <citation type="journal article" date="2017" name="Proc. Natl. Acad. Sci. U.S.A.">
        <title>Comparative genomics uncovers the prolific and distinctive metabolic potential of the cyanobacterial genus Moorea.</title>
        <authorList>
            <person name="Leao T."/>
            <person name="Castelao G."/>
            <person name="Korobeynikov A."/>
            <person name="Monroe E.A."/>
            <person name="Podell S."/>
            <person name="Glukhov E."/>
            <person name="Allen E.E."/>
            <person name="Gerwick W.H."/>
            <person name="Gerwick L."/>
        </authorList>
    </citation>
    <scope>NUCLEOTIDE SEQUENCE</scope>
    <source>
        <strain evidence="1">JHB</strain>
    </source>
</reference>
<reference evidence="1" key="2">
    <citation type="submission" date="2022-10" db="EMBL/GenBank/DDBJ databases">
        <authorList>
            <person name="Ngo T.-E."/>
        </authorList>
    </citation>
    <scope>NUCLEOTIDE SEQUENCE</scope>
    <source>
        <strain evidence="1">JHB</strain>
    </source>
</reference>
<protein>
    <submittedName>
        <fullName evidence="1">Uncharacterized protein</fullName>
    </submittedName>
</protein>
<dbReference type="EMBL" id="CP017708">
    <property type="protein sequence ID" value="WAN68812.1"/>
    <property type="molecule type" value="Genomic_DNA"/>
</dbReference>
<name>A0A9Q9SSF6_MOOP1</name>
<proteinExistence type="predicted"/>
<gene>
    <name evidence="1" type="ORF">BJP36_41350</name>
</gene>
<dbReference type="AlphaFoldDB" id="A0A9Q9SSF6"/>
<sequence>MRLTVDHATGTHNLADNRCVPIIYKDHKSIVIIFDVIFPTPDSRLPTPHSLFPESIVIIFDVIFPTPSVRLTRN</sequence>
<dbReference type="Proteomes" id="UP000176944">
    <property type="component" value="Chromosome"/>
</dbReference>